<accession>A0A921EM26</accession>
<dbReference type="Pfam" id="PF01048">
    <property type="entry name" value="PNP_UDP_1"/>
    <property type="match status" value="1"/>
</dbReference>
<dbReference type="GO" id="GO:0003824">
    <property type="term" value="F:catalytic activity"/>
    <property type="evidence" value="ECO:0007669"/>
    <property type="project" value="InterPro"/>
</dbReference>
<dbReference type="InterPro" id="IPR035994">
    <property type="entry name" value="Nucleoside_phosphorylase_sf"/>
</dbReference>
<proteinExistence type="predicted"/>
<evidence type="ECO:0000313" key="2">
    <source>
        <dbReference type="EMBL" id="HJE50998.1"/>
    </source>
</evidence>
<feature type="domain" description="Nucleoside phosphorylase" evidence="1">
    <location>
        <begin position="9"/>
        <end position="48"/>
    </location>
</feature>
<dbReference type="SUPFAM" id="SSF53167">
    <property type="entry name" value="Purine and uridine phosphorylases"/>
    <property type="match status" value="1"/>
</dbReference>
<evidence type="ECO:0000259" key="1">
    <source>
        <dbReference type="Pfam" id="PF01048"/>
    </source>
</evidence>
<dbReference type="AlphaFoldDB" id="A0A921EM26"/>
<protein>
    <submittedName>
        <fullName evidence="2">Nucleosidase</fullName>
    </submittedName>
</protein>
<reference evidence="2" key="1">
    <citation type="journal article" date="2021" name="PeerJ">
        <title>Extensive microbial diversity within the chicken gut microbiome revealed by metagenomics and culture.</title>
        <authorList>
            <person name="Gilroy R."/>
            <person name="Ravi A."/>
            <person name="Getino M."/>
            <person name="Pursley I."/>
            <person name="Horton D.L."/>
            <person name="Alikhan N.F."/>
            <person name="Baker D."/>
            <person name="Gharbi K."/>
            <person name="Hall N."/>
            <person name="Watson M."/>
            <person name="Adriaenssens E.M."/>
            <person name="Foster-Nyarko E."/>
            <person name="Jarju S."/>
            <person name="Secka A."/>
            <person name="Antonio M."/>
            <person name="Oren A."/>
            <person name="Chaudhuri R.R."/>
            <person name="La Ragione R."/>
            <person name="Hildebrand F."/>
            <person name="Pallen M.J."/>
        </authorList>
    </citation>
    <scope>NUCLEOTIDE SEQUENCE</scope>
    <source>
        <strain evidence="2">ChiGjej3B3-7470</strain>
    </source>
</reference>
<dbReference type="InterPro" id="IPR000845">
    <property type="entry name" value="Nucleoside_phosphorylase_d"/>
</dbReference>
<dbReference type="GO" id="GO:0009116">
    <property type="term" value="P:nucleoside metabolic process"/>
    <property type="evidence" value="ECO:0007669"/>
    <property type="project" value="InterPro"/>
</dbReference>
<dbReference type="Proteomes" id="UP000712713">
    <property type="component" value="Unassembled WGS sequence"/>
</dbReference>
<gene>
    <name evidence="2" type="ORF">K8V15_03300</name>
</gene>
<comment type="caution">
    <text evidence="2">The sequence shown here is derived from an EMBL/GenBank/DDBJ whole genome shotgun (WGS) entry which is preliminary data.</text>
</comment>
<sequence>AVRARLAEAADLVDVEGYAVAWVARRYDIPVNLIKLVSDPADEDAGRLWIDGVAECSRVLSEYLAAER</sequence>
<dbReference type="Gene3D" id="3.40.50.1580">
    <property type="entry name" value="Nucleoside phosphorylase domain"/>
    <property type="match status" value="1"/>
</dbReference>
<reference evidence="2" key="2">
    <citation type="submission" date="2021-09" db="EMBL/GenBank/DDBJ databases">
        <authorList>
            <person name="Gilroy R."/>
        </authorList>
    </citation>
    <scope>NUCLEOTIDE SEQUENCE</scope>
    <source>
        <strain evidence="2">ChiGjej3B3-7470</strain>
    </source>
</reference>
<dbReference type="EMBL" id="DYZF01000077">
    <property type="protein sequence ID" value="HJE50998.1"/>
    <property type="molecule type" value="Genomic_DNA"/>
</dbReference>
<name>A0A921EM26_9ACTN</name>
<evidence type="ECO:0000313" key="3">
    <source>
        <dbReference type="Proteomes" id="UP000712713"/>
    </source>
</evidence>
<organism evidence="2 3">
    <name type="scientific">Tessaracoccus flavescens</name>
    <dbReference type="NCBI Taxonomy" id="399497"/>
    <lineage>
        <taxon>Bacteria</taxon>
        <taxon>Bacillati</taxon>
        <taxon>Actinomycetota</taxon>
        <taxon>Actinomycetes</taxon>
        <taxon>Propionibacteriales</taxon>
        <taxon>Propionibacteriaceae</taxon>
        <taxon>Tessaracoccus</taxon>
    </lineage>
</organism>
<feature type="non-terminal residue" evidence="2">
    <location>
        <position position="1"/>
    </location>
</feature>